<dbReference type="EMBL" id="AHJE01000121">
    <property type="protein sequence ID" value="EHP38537.1"/>
    <property type="molecule type" value="Genomic_DNA"/>
</dbReference>
<gene>
    <name evidence="1" type="ORF">OR16_36770</name>
</gene>
<accession>H1SG51</accession>
<evidence type="ECO:0000313" key="1">
    <source>
        <dbReference type="EMBL" id="EHP38537.1"/>
    </source>
</evidence>
<dbReference type="Proteomes" id="UP000005808">
    <property type="component" value="Unassembled WGS sequence"/>
</dbReference>
<proteinExistence type="predicted"/>
<protein>
    <submittedName>
        <fullName evidence="1">Uncharacterized protein</fullName>
    </submittedName>
</protein>
<dbReference type="AlphaFoldDB" id="H1SG51"/>
<evidence type="ECO:0000313" key="2">
    <source>
        <dbReference type="Proteomes" id="UP000005808"/>
    </source>
</evidence>
<comment type="caution">
    <text evidence="1">The sequence shown here is derived from an EMBL/GenBank/DDBJ whole genome shotgun (WGS) entry which is preliminary data.</text>
</comment>
<name>H1SG51_9BURK</name>
<dbReference type="PATRIC" id="fig|1127483.3.peg.7333"/>
<sequence length="94" mass="9924">MDVAGMMASCPEMAEQSTQTTLGSHDGLCLEHCQLGAKSVDHATPQIPGFLPVLVSLVEPAPVAELTRHTVLLGEAIARAPPPPIPILHCCFRT</sequence>
<organism evidence="1 2">
    <name type="scientific">Cupriavidus basilensis OR16</name>
    <dbReference type="NCBI Taxonomy" id="1127483"/>
    <lineage>
        <taxon>Bacteria</taxon>
        <taxon>Pseudomonadati</taxon>
        <taxon>Pseudomonadota</taxon>
        <taxon>Betaproteobacteria</taxon>
        <taxon>Burkholderiales</taxon>
        <taxon>Burkholderiaceae</taxon>
        <taxon>Cupriavidus</taxon>
    </lineage>
</organism>
<reference evidence="1 2" key="1">
    <citation type="journal article" date="2012" name="J. Bacteriol.">
        <title>De Novo Genome Project of Cupriavidus basilensis OR16.</title>
        <authorList>
            <person name="Cserhati M."/>
            <person name="Kriszt B."/>
            <person name="Szoboszlay S."/>
            <person name="Toth A."/>
            <person name="Szabo I."/>
            <person name="Tancsics A."/>
            <person name="Nagy I."/>
            <person name="Horvath B."/>
            <person name="Nagy I."/>
            <person name="Kukolya J."/>
        </authorList>
    </citation>
    <scope>NUCLEOTIDE SEQUENCE [LARGE SCALE GENOMIC DNA]</scope>
    <source>
        <strain evidence="1 2">OR16</strain>
    </source>
</reference>